<dbReference type="EMBL" id="DYWC01000157">
    <property type="protein sequence ID" value="HJF87146.1"/>
    <property type="molecule type" value="Genomic_DNA"/>
</dbReference>
<gene>
    <name evidence="1" type="ORF">K8V88_06885</name>
</gene>
<sequence length="125" mass="14609">MNVIKLRKNVIEIPFQDENGKEILKLQFDKSDEHVNQFQKDFNSFTKRFGGLENTTVDEDMEPEEVKEIVKEFTDSMLGEGSFDAMYKLNPSTMIVTQYVYQIAIGIKEELEEEDLKAVEDKYLK</sequence>
<reference evidence="1" key="1">
    <citation type="journal article" date="2021" name="PeerJ">
        <title>Extensive microbial diversity within the chicken gut microbiome revealed by metagenomics and culture.</title>
        <authorList>
            <person name="Gilroy R."/>
            <person name="Ravi A."/>
            <person name="Getino M."/>
            <person name="Pursley I."/>
            <person name="Horton D.L."/>
            <person name="Alikhan N.F."/>
            <person name="Baker D."/>
            <person name="Gharbi K."/>
            <person name="Hall N."/>
            <person name="Watson M."/>
            <person name="Adriaenssens E.M."/>
            <person name="Foster-Nyarko E."/>
            <person name="Jarju S."/>
            <person name="Secka A."/>
            <person name="Antonio M."/>
            <person name="Oren A."/>
            <person name="Chaudhuri R.R."/>
            <person name="La Ragione R."/>
            <person name="Hildebrand F."/>
            <person name="Pallen M.J."/>
        </authorList>
    </citation>
    <scope>NUCLEOTIDE SEQUENCE</scope>
    <source>
        <strain evidence="1">7886</strain>
    </source>
</reference>
<dbReference type="Proteomes" id="UP000747013">
    <property type="component" value="Unassembled WGS sequence"/>
</dbReference>
<comment type="caution">
    <text evidence="1">The sequence shown here is derived from an EMBL/GenBank/DDBJ whole genome shotgun (WGS) entry which is preliminary data.</text>
</comment>
<evidence type="ECO:0000313" key="2">
    <source>
        <dbReference type="Proteomes" id="UP000747013"/>
    </source>
</evidence>
<evidence type="ECO:0000313" key="1">
    <source>
        <dbReference type="EMBL" id="HJF87146.1"/>
    </source>
</evidence>
<protein>
    <recommendedName>
        <fullName evidence="3">Phage protein</fullName>
    </recommendedName>
</protein>
<evidence type="ECO:0008006" key="3">
    <source>
        <dbReference type="Google" id="ProtNLM"/>
    </source>
</evidence>
<name>A0A921HU21_9LACO</name>
<accession>A0A921HU21</accession>
<reference evidence="1" key="2">
    <citation type="submission" date="2021-09" db="EMBL/GenBank/DDBJ databases">
        <authorList>
            <person name="Gilroy R."/>
        </authorList>
    </citation>
    <scope>NUCLEOTIDE SEQUENCE</scope>
    <source>
        <strain evidence="1">7886</strain>
    </source>
</reference>
<proteinExistence type="predicted"/>
<dbReference type="AlphaFoldDB" id="A0A921HU21"/>
<organism evidence="1 2">
    <name type="scientific">Companilactobacillus farciminis</name>
    <dbReference type="NCBI Taxonomy" id="1612"/>
    <lineage>
        <taxon>Bacteria</taxon>
        <taxon>Bacillati</taxon>
        <taxon>Bacillota</taxon>
        <taxon>Bacilli</taxon>
        <taxon>Lactobacillales</taxon>
        <taxon>Lactobacillaceae</taxon>
        <taxon>Companilactobacillus</taxon>
    </lineage>
</organism>